<organism evidence="2 3">
    <name type="scientific">Stachybotrys chartarum (strain CBS 109288 / IBT 7711)</name>
    <name type="common">Toxic black mold</name>
    <name type="synonym">Stilbospora chartarum</name>
    <dbReference type="NCBI Taxonomy" id="1280523"/>
    <lineage>
        <taxon>Eukaryota</taxon>
        <taxon>Fungi</taxon>
        <taxon>Dikarya</taxon>
        <taxon>Ascomycota</taxon>
        <taxon>Pezizomycotina</taxon>
        <taxon>Sordariomycetes</taxon>
        <taxon>Hypocreomycetidae</taxon>
        <taxon>Hypocreales</taxon>
        <taxon>Stachybotryaceae</taxon>
        <taxon>Stachybotrys</taxon>
    </lineage>
</organism>
<dbReference type="OrthoDB" id="5424462at2759"/>
<dbReference type="PANTHER" id="PTHR34693">
    <property type="entry name" value="PROTEIN PAR32"/>
    <property type="match status" value="1"/>
</dbReference>
<dbReference type="Proteomes" id="UP000028045">
    <property type="component" value="Unassembled WGS sequence"/>
</dbReference>
<gene>
    <name evidence="2" type="ORF">S7711_00159</name>
</gene>
<dbReference type="Pfam" id="PF12223">
    <property type="entry name" value="DUF3602"/>
    <property type="match status" value="1"/>
</dbReference>
<dbReference type="InterPro" id="IPR022024">
    <property type="entry name" value="DUF3602"/>
</dbReference>
<protein>
    <submittedName>
        <fullName evidence="2">Uncharacterized protein</fullName>
    </submittedName>
</protein>
<sequence>MAGLFKQASPPFLSSPPYNKPTTSQPSVTMPSTYIVTESSPVTTTVIRSGRGGAGNMYRATPSSSSSSAPSRTAILSASALAGSARRFYSGIGGAGNAHAANERPPLALDDDFRRAAAREHTSVCHTGIGGAGNVYRRKASDASSASSEGWNDAASAVTTKSQMMEFARR</sequence>
<evidence type="ECO:0000313" key="2">
    <source>
        <dbReference type="EMBL" id="KEY72149.1"/>
    </source>
</evidence>
<proteinExistence type="predicted"/>
<feature type="region of interest" description="Disordered" evidence="1">
    <location>
        <begin position="48"/>
        <end position="72"/>
    </location>
</feature>
<dbReference type="HOGENOM" id="CLU_101051_1_0_1"/>
<feature type="compositionally biased region" description="Polar residues" evidence="1">
    <location>
        <begin position="16"/>
        <end position="32"/>
    </location>
</feature>
<dbReference type="EMBL" id="KL648097">
    <property type="protein sequence ID" value="KEY72149.1"/>
    <property type="molecule type" value="Genomic_DNA"/>
</dbReference>
<evidence type="ECO:0000313" key="3">
    <source>
        <dbReference type="Proteomes" id="UP000028045"/>
    </source>
</evidence>
<feature type="region of interest" description="Disordered" evidence="1">
    <location>
        <begin position="1"/>
        <end position="32"/>
    </location>
</feature>
<dbReference type="AlphaFoldDB" id="A0A084B3M0"/>
<reference evidence="2 3" key="1">
    <citation type="journal article" date="2014" name="BMC Genomics">
        <title>Comparative genome sequencing reveals chemotype-specific gene clusters in the toxigenic black mold Stachybotrys.</title>
        <authorList>
            <person name="Semeiks J."/>
            <person name="Borek D."/>
            <person name="Otwinowski Z."/>
            <person name="Grishin N.V."/>
        </authorList>
    </citation>
    <scope>NUCLEOTIDE SEQUENCE [LARGE SCALE GENOMIC DNA]</scope>
    <source>
        <strain evidence="3">CBS 109288 / IBT 7711</strain>
    </source>
</reference>
<dbReference type="InterPro" id="IPR053203">
    <property type="entry name" value="Cisplatin_resist-associated"/>
</dbReference>
<keyword evidence="3" id="KW-1185">Reference proteome</keyword>
<feature type="compositionally biased region" description="Low complexity" evidence="1">
    <location>
        <begin position="59"/>
        <end position="72"/>
    </location>
</feature>
<dbReference type="PANTHER" id="PTHR34693:SF2">
    <property type="entry name" value="DUF3602 DOMAIN-CONTAINING PROTEIN"/>
    <property type="match status" value="1"/>
</dbReference>
<name>A0A084B3M0_STACB</name>
<evidence type="ECO:0000256" key="1">
    <source>
        <dbReference type="SAM" id="MobiDB-lite"/>
    </source>
</evidence>
<accession>A0A084B3M0</accession>